<keyword evidence="4" id="KW-0472">Membrane</keyword>
<evidence type="ECO:0000256" key="2">
    <source>
        <dbReference type="ARBA" id="ARBA00023157"/>
    </source>
</evidence>
<dbReference type="RefSeq" id="XP_060046799.1">
    <property type="nucleotide sequence ID" value="XM_060190816.1"/>
</dbReference>
<dbReference type="PANTHER" id="PTHR16423:SF10">
    <property type="entry name" value="CRKD-BINDING PROTEIN-RELATED"/>
    <property type="match status" value="1"/>
</dbReference>
<evidence type="ECO:0000256" key="5">
    <source>
        <dbReference type="SAM" id="SignalP"/>
    </source>
</evidence>
<evidence type="ECO:0000313" key="7">
    <source>
        <dbReference type="RefSeq" id="XP_060046799.1"/>
    </source>
</evidence>
<keyword evidence="3" id="KW-0393">Immunoglobulin domain</keyword>
<feature type="transmembrane region" description="Helical" evidence="4">
    <location>
        <begin position="94"/>
        <end position="117"/>
    </location>
</feature>
<dbReference type="PANTHER" id="PTHR16423">
    <property type="entry name" value="TREM-LIKE TRANSCRIPT PROTEIN"/>
    <property type="match status" value="1"/>
</dbReference>
<protein>
    <submittedName>
        <fullName evidence="7">Uncharacterized protein LOC132538209</fullName>
    </submittedName>
</protein>
<keyword evidence="4" id="KW-0812">Transmembrane</keyword>
<dbReference type="InterPro" id="IPR052314">
    <property type="entry name" value="Immune_rcpt_domain"/>
</dbReference>
<feature type="signal peptide" evidence="5">
    <location>
        <begin position="1"/>
        <end position="25"/>
    </location>
</feature>
<sequence>MAWEAADLLPPVLLVLLFPDHPTYGYFTVTMTKIRMENSGIYLCGIQNAFLRSIYLLVSPASIASTTTRSTRRTTAWTSVTNPVTGSLSGNWKFIAACVVVAALLLGLGLGILILCLKKAQGRAGKGEDESYHVYDNHSSLNVETMQPDQQMDPVEDMGALCYASLTHLNCLDTEDPIYINTYPTSKPTPDLLLSVEYASITAKRPQPSMSAALEVELEGEPSN</sequence>
<evidence type="ECO:0000256" key="3">
    <source>
        <dbReference type="ARBA" id="ARBA00023319"/>
    </source>
</evidence>
<evidence type="ECO:0000256" key="1">
    <source>
        <dbReference type="ARBA" id="ARBA00022729"/>
    </source>
</evidence>
<keyword evidence="4" id="KW-1133">Transmembrane helix</keyword>
<proteinExistence type="predicted"/>
<reference evidence="7" key="1">
    <citation type="submission" date="2025-08" db="UniProtKB">
        <authorList>
            <consortium name="RefSeq"/>
        </authorList>
    </citation>
    <scope>IDENTIFICATION</scope>
</reference>
<dbReference type="InterPro" id="IPR013783">
    <property type="entry name" value="Ig-like_fold"/>
</dbReference>
<keyword evidence="6" id="KW-1185">Reference proteome</keyword>
<evidence type="ECO:0000256" key="4">
    <source>
        <dbReference type="SAM" id="Phobius"/>
    </source>
</evidence>
<organism evidence="6 7">
    <name type="scientific">Erinaceus europaeus</name>
    <name type="common">Western European hedgehog</name>
    <dbReference type="NCBI Taxonomy" id="9365"/>
    <lineage>
        <taxon>Eukaryota</taxon>
        <taxon>Metazoa</taxon>
        <taxon>Chordata</taxon>
        <taxon>Craniata</taxon>
        <taxon>Vertebrata</taxon>
        <taxon>Euteleostomi</taxon>
        <taxon>Mammalia</taxon>
        <taxon>Eutheria</taxon>
        <taxon>Laurasiatheria</taxon>
        <taxon>Eulipotyphla</taxon>
        <taxon>Erinaceidae</taxon>
        <taxon>Erinaceinae</taxon>
        <taxon>Erinaceus</taxon>
    </lineage>
</organism>
<evidence type="ECO:0000313" key="6">
    <source>
        <dbReference type="Proteomes" id="UP001652624"/>
    </source>
</evidence>
<dbReference type="GeneID" id="132538209"/>
<dbReference type="Gene3D" id="2.60.40.10">
    <property type="entry name" value="Immunoglobulins"/>
    <property type="match status" value="1"/>
</dbReference>
<feature type="chain" id="PRO_5045546720" evidence="5">
    <location>
        <begin position="26"/>
        <end position="224"/>
    </location>
</feature>
<name>A0ABM3XDB1_ERIEU</name>
<accession>A0ABM3XDB1</accession>
<dbReference type="Proteomes" id="UP001652624">
    <property type="component" value="Chromosome 4"/>
</dbReference>
<gene>
    <name evidence="7" type="primary">LOC132538209</name>
</gene>
<keyword evidence="2" id="KW-1015">Disulfide bond</keyword>
<keyword evidence="1 5" id="KW-0732">Signal</keyword>